<feature type="domain" description="Copper amine oxidase-like N-terminal" evidence="2">
    <location>
        <begin position="262"/>
        <end position="364"/>
    </location>
</feature>
<protein>
    <submittedName>
        <fullName evidence="5">Copper amine oxidase</fullName>
    </submittedName>
</protein>
<feature type="chain" id="PRO_5013031289" evidence="1">
    <location>
        <begin position="27"/>
        <end position="374"/>
    </location>
</feature>
<dbReference type="EMBL" id="NMQW01000043">
    <property type="protein sequence ID" value="OXM83579.1"/>
    <property type="molecule type" value="Genomic_DNA"/>
</dbReference>
<proteinExistence type="predicted"/>
<sequence>MKRTYPLLTLGLAGCMLVGGTPVSWAAEAPVQAVPISAAIAPQAPLSTIAITSKDVTKENALLIAKLSIPVLSGMKDTRYQAEVNDIIERHAMEELAALEQQAQQDADEAKQSGGYEFRPYGFDVRYEVKAAGRPEEANRVSLKVMTYTYTGGANGMSRVDAYNFTNEAEAKPLTLRDLFGDSYKQTIDGIIGQAIQAKPEDYFKDAFQGISDAQTFYVENGEAVIVFGKYEIAPGAAGNPEFRIPLAGGSSAAAPAGGLAVNGKPLPSGEAQAYVNDAGVTMLPLRAVTEALGYKLTWNAEKRQAELSKGAQWTAVQEGKDSYTINKMAPVQLGTAPILHTEKLYVPLAFFSDILKLDVTKANGGGIHIQAPK</sequence>
<evidence type="ECO:0000259" key="2">
    <source>
        <dbReference type="Pfam" id="PF07833"/>
    </source>
</evidence>
<keyword evidence="6" id="KW-1185">Reference proteome</keyword>
<feature type="domain" description="Deacetylase PdaC" evidence="4">
    <location>
        <begin position="58"/>
        <end position="158"/>
    </location>
</feature>
<dbReference type="InterPro" id="IPR021729">
    <property type="entry name" value="DUF3298"/>
</dbReference>
<evidence type="ECO:0000313" key="6">
    <source>
        <dbReference type="Proteomes" id="UP000215509"/>
    </source>
</evidence>
<dbReference type="InterPro" id="IPR037126">
    <property type="entry name" value="PdaC/RsiV-like_sf"/>
</dbReference>
<evidence type="ECO:0000256" key="1">
    <source>
        <dbReference type="SAM" id="SignalP"/>
    </source>
</evidence>
<dbReference type="Proteomes" id="UP000215509">
    <property type="component" value="Unassembled WGS sequence"/>
</dbReference>
<dbReference type="Gene3D" id="3.30.565.40">
    <property type="entry name" value="Fervidobacterium nodosum Rt17-B1 like"/>
    <property type="match status" value="1"/>
</dbReference>
<gene>
    <name evidence="5" type="ORF">CF651_25065</name>
</gene>
<dbReference type="SUPFAM" id="SSF55383">
    <property type="entry name" value="Copper amine oxidase, domain N"/>
    <property type="match status" value="1"/>
</dbReference>
<organism evidence="5 6">
    <name type="scientific">Paenibacillus rigui</name>
    <dbReference type="NCBI Taxonomy" id="554312"/>
    <lineage>
        <taxon>Bacteria</taxon>
        <taxon>Bacillati</taxon>
        <taxon>Bacillota</taxon>
        <taxon>Bacilli</taxon>
        <taxon>Bacillales</taxon>
        <taxon>Paenibacillaceae</taxon>
        <taxon>Paenibacillus</taxon>
    </lineage>
</organism>
<dbReference type="AlphaFoldDB" id="A0A229UKZ2"/>
<dbReference type="InterPro" id="IPR012854">
    <property type="entry name" value="Cu_amine_oxidase-like_N"/>
</dbReference>
<evidence type="ECO:0000313" key="5">
    <source>
        <dbReference type="EMBL" id="OXM83579.1"/>
    </source>
</evidence>
<reference evidence="5 6" key="1">
    <citation type="submission" date="2017-07" db="EMBL/GenBank/DDBJ databases">
        <title>Genome sequencing and assembly of Paenibacillus rigui.</title>
        <authorList>
            <person name="Mayilraj S."/>
        </authorList>
    </citation>
    <scope>NUCLEOTIDE SEQUENCE [LARGE SCALE GENOMIC DNA]</scope>
    <source>
        <strain evidence="5 6">JCM 16352</strain>
    </source>
</reference>
<dbReference type="Gene3D" id="3.30.457.10">
    <property type="entry name" value="Copper amine oxidase-like, N-terminal domain"/>
    <property type="match status" value="1"/>
</dbReference>
<dbReference type="Pfam" id="PF07833">
    <property type="entry name" value="Cu_amine_oxidN1"/>
    <property type="match status" value="1"/>
</dbReference>
<evidence type="ECO:0000259" key="3">
    <source>
        <dbReference type="Pfam" id="PF11738"/>
    </source>
</evidence>
<dbReference type="InterPro" id="IPR036582">
    <property type="entry name" value="Mao_N_sf"/>
</dbReference>
<evidence type="ECO:0000259" key="4">
    <source>
        <dbReference type="Pfam" id="PF13739"/>
    </source>
</evidence>
<accession>A0A229UKZ2</accession>
<dbReference type="Pfam" id="PF11738">
    <property type="entry name" value="DUF3298"/>
    <property type="match status" value="1"/>
</dbReference>
<dbReference type="OrthoDB" id="5637at2"/>
<dbReference type="Gene3D" id="3.90.640.20">
    <property type="entry name" value="Heat-shock cognate protein, ATPase"/>
    <property type="match status" value="1"/>
</dbReference>
<name>A0A229UKZ2_9BACL</name>
<dbReference type="Pfam" id="PF13739">
    <property type="entry name" value="PdaC"/>
    <property type="match status" value="1"/>
</dbReference>
<feature type="domain" description="DUF3298" evidence="3">
    <location>
        <begin position="178"/>
        <end position="247"/>
    </location>
</feature>
<feature type="signal peptide" evidence="1">
    <location>
        <begin position="1"/>
        <end position="26"/>
    </location>
</feature>
<dbReference type="PROSITE" id="PS51257">
    <property type="entry name" value="PROKAR_LIPOPROTEIN"/>
    <property type="match status" value="1"/>
</dbReference>
<dbReference type="RefSeq" id="WP_094017621.1">
    <property type="nucleotide sequence ID" value="NZ_NMQW01000043.1"/>
</dbReference>
<comment type="caution">
    <text evidence="5">The sequence shown here is derived from an EMBL/GenBank/DDBJ whole genome shotgun (WGS) entry which is preliminary data.</text>
</comment>
<keyword evidence="1" id="KW-0732">Signal</keyword>
<dbReference type="InterPro" id="IPR025303">
    <property type="entry name" value="PdaC"/>
</dbReference>